<organism evidence="2 3">
    <name type="scientific">Sediminibacterium roseum</name>
    <dbReference type="NCBI Taxonomy" id="1978412"/>
    <lineage>
        <taxon>Bacteria</taxon>
        <taxon>Pseudomonadati</taxon>
        <taxon>Bacteroidota</taxon>
        <taxon>Chitinophagia</taxon>
        <taxon>Chitinophagales</taxon>
        <taxon>Chitinophagaceae</taxon>
        <taxon>Sediminibacterium</taxon>
    </lineage>
</organism>
<dbReference type="EMBL" id="JAACJS010000012">
    <property type="protein sequence ID" value="NCI50044.1"/>
    <property type="molecule type" value="Genomic_DNA"/>
</dbReference>
<comment type="caution">
    <text evidence="2">The sequence shown here is derived from an EMBL/GenBank/DDBJ whole genome shotgun (WGS) entry which is preliminary data.</text>
</comment>
<accession>A0ABW9ZUY3</accession>
<proteinExistence type="predicted"/>
<dbReference type="Proteomes" id="UP000753802">
    <property type="component" value="Unassembled WGS sequence"/>
</dbReference>
<gene>
    <name evidence="2" type="ORF">GWC95_08930</name>
</gene>
<protein>
    <recommendedName>
        <fullName evidence="4">Lipoprotein</fullName>
    </recommendedName>
</protein>
<keyword evidence="1" id="KW-0732">Signal</keyword>
<dbReference type="RefSeq" id="WP_161818358.1">
    <property type="nucleotide sequence ID" value="NZ_JAACJS010000012.1"/>
</dbReference>
<evidence type="ECO:0008006" key="4">
    <source>
        <dbReference type="Google" id="ProtNLM"/>
    </source>
</evidence>
<reference evidence="2 3" key="1">
    <citation type="submission" date="2020-01" db="EMBL/GenBank/DDBJ databases">
        <title>Genome analysis.</title>
        <authorList>
            <person name="Wu S."/>
            <person name="Wang G."/>
        </authorList>
    </citation>
    <scope>NUCLEOTIDE SEQUENCE [LARGE SCALE GENOMIC DNA]</scope>
    <source>
        <strain evidence="2 3">SYL130</strain>
    </source>
</reference>
<evidence type="ECO:0000313" key="3">
    <source>
        <dbReference type="Proteomes" id="UP000753802"/>
    </source>
</evidence>
<evidence type="ECO:0000313" key="2">
    <source>
        <dbReference type="EMBL" id="NCI50044.1"/>
    </source>
</evidence>
<keyword evidence="3" id="KW-1185">Reference proteome</keyword>
<feature type="chain" id="PRO_5045066799" description="Lipoprotein" evidence="1">
    <location>
        <begin position="21"/>
        <end position="192"/>
    </location>
</feature>
<feature type="signal peptide" evidence="1">
    <location>
        <begin position="1"/>
        <end position="20"/>
    </location>
</feature>
<evidence type="ECO:0000256" key="1">
    <source>
        <dbReference type="SAM" id="SignalP"/>
    </source>
</evidence>
<sequence>MRIFILIMAICCVGCGQQYAGTASTGNVEDSARYVANAVDFIKTIKAKQLSDTSFILSDQVFAFDRFDCLASVARDTVNFSKEEIAWITQQKYPHLSRWNNEHFPGTRFVNGDTITAIFKRGGPLRGWNEFYQRFGRGFQRFSLPIFLKSNTEVLFYEESSCGGLCGMGRLSLYRKENDKWVEVRKYCNWIS</sequence>
<name>A0ABW9ZUY3_9BACT</name>